<dbReference type="EMBL" id="KV908111">
    <property type="protein sequence ID" value="OOF89756.1"/>
    <property type="molecule type" value="Genomic_DNA"/>
</dbReference>
<feature type="non-terminal residue" evidence="1">
    <location>
        <position position="173"/>
    </location>
</feature>
<reference evidence="2" key="1">
    <citation type="journal article" date="2017" name="Genome Biol.">
        <title>Comparative genomics reveals high biological diversity and specific adaptations in the industrially and medically important fungal genus Aspergillus.</title>
        <authorList>
            <person name="de Vries R.P."/>
            <person name="Riley R."/>
            <person name="Wiebenga A."/>
            <person name="Aguilar-Osorio G."/>
            <person name="Amillis S."/>
            <person name="Uchima C.A."/>
            <person name="Anderluh G."/>
            <person name="Asadollahi M."/>
            <person name="Askin M."/>
            <person name="Barry K."/>
            <person name="Battaglia E."/>
            <person name="Bayram O."/>
            <person name="Benocci T."/>
            <person name="Braus-Stromeyer S.A."/>
            <person name="Caldana C."/>
            <person name="Canovas D."/>
            <person name="Cerqueira G.C."/>
            <person name="Chen F."/>
            <person name="Chen W."/>
            <person name="Choi C."/>
            <person name="Clum A."/>
            <person name="Dos Santos R.A."/>
            <person name="Damasio A.R."/>
            <person name="Diallinas G."/>
            <person name="Emri T."/>
            <person name="Fekete E."/>
            <person name="Flipphi M."/>
            <person name="Freyberg S."/>
            <person name="Gallo A."/>
            <person name="Gournas C."/>
            <person name="Habgood R."/>
            <person name="Hainaut M."/>
            <person name="Harispe M.L."/>
            <person name="Henrissat B."/>
            <person name="Hilden K.S."/>
            <person name="Hope R."/>
            <person name="Hossain A."/>
            <person name="Karabika E."/>
            <person name="Karaffa L."/>
            <person name="Karanyi Z."/>
            <person name="Krasevec N."/>
            <person name="Kuo A."/>
            <person name="Kusch H."/>
            <person name="LaButti K."/>
            <person name="Lagendijk E.L."/>
            <person name="Lapidus A."/>
            <person name="Levasseur A."/>
            <person name="Lindquist E."/>
            <person name="Lipzen A."/>
            <person name="Logrieco A.F."/>
            <person name="MacCabe A."/>
            <person name="Maekelae M.R."/>
            <person name="Malavazi I."/>
            <person name="Melin P."/>
            <person name="Meyer V."/>
            <person name="Mielnichuk N."/>
            <person name="Miskei M."/>
            <person name="Molnar A.P."/>
            <person name="Mule G."/>
            <person name="Ngan C.Y."/>
            <person name="Orejas M."/>
            <person name="Orosz E."/>
            <person name="Ouedraogo J.P."/>
            <person name="Overkamp K.M."/>
            <person name="Park H.-S."/>
            <person name="Perrone G."/>
            <person name="Piumi F."/>
            <person name="Punt P.J."/>
            <person name="Ram A.F."/>
            <person name="Ramon A."/>
            <person name="Rauscher S."/>
            <person name="Record E."/>
            <person name="Riano-Pachon D.M."/>
            <person name="Robert V."/>
            <person name="Roehrig J."/>
            <person name="Ruller R."/>
            <person name="Salamov A."/>
            <person name="Salih N.S."/>
            <person name="Samson R.A."/>
            <person name="Sandor E."/>
            <person name="Sanguinetti M."/>
            <person name="Schuetze T."/>
            <person name="Sepcic K."/>
            <person name="Shelest E."/>
            <person name="Sherlock G."/>
            <person name="Sophianopoulou V."/>
            <person name="Squina F.M."/>
            <person name="Sun H."/>
            <person name="Susca A."/>
            <person name="Todd R.B."/>
            <person name="Tsang A."/>
            <person name="Unkles S.E."/>
            <person name="van de Wiele N."/>
            <person name="van Rossen-Uffink D."/>
            <person name="Oliveira J.V."/>
            <person name="Vesth T.C."/>
            <person name="Visser J."/>
            <person name="Yu J.-H."/>
            <person name="Zhou M."/>
            <person name="Andersen M.R."/>
            <person name="Archer D.B."/>
            <person name="Baker S.E."/>
            <person name="Benoit I."/>
            <person name="Brakhage A.A."/>
            <person name="Braus G.H."/>
            <person name="Fischer R."/>
            <person name="Frisvad J.C."/>
            <person name="Goldman G.H."/>
            <person name="Houbraken J."/>
            <person name="Oakley B."/>
            <person name="Pocsi I."/>
            <person name="Scazzocchio C."/>
            <person name="Seiboth B."/>
            <person name="vanKuyk P.A."/>
            <person name="Wortman J."/>
            <person name="Dyer P.S."/>
            <person name="Grigoriev I.V."/>
        </authorList>
    </citation>
    <scope>NUCLEOTIDE SEQUENCE [LARGE SCALE GENOMIC DNA]</scope>
    <source>
        <strain evidence="2">ITEM 5010</strain>
    </source>
</reference>
<dbReference type="AlphaFoldDB" id="A0A1R3R5K0"/>
<evidence type="ECO:0000313" key="2">
    <source>
        <dbReference type="Proteomes" id="UP000188318"/>
    </source>
</evidence>
<dbReference type="VEuPathDB" id="FungiDB:ASPCADRAFT_21606"/>
<keyword evidence="2" id="KW-1185">Reference proteome</keyword>
<accession>A0A1R3R5K0</accession>
<dbReference type="OMA" id="WEETECK"/>
<gene>
    <name evidence="1" type="ORF">ASPCADRAFT_21606</name>
</gene>
<evidence type="ECO:0000313" key="1">
    <source>
        <dbReference type="EMBL" id="OOF89756.1"/>
    </source>
</evidence>
<protein>
    <submittedName>
        <fullName evidence="1">Uncharacterized protein</fullName>
    </submittedName>
</protein>
<feature type="non-terminal residue" evidence="1">
    <location>
        <position position="1"/>
    </location>
</feature>
<proteinExistence type="predicted"/>
<dbReference type="STRING" id="602072.A0A1R3R5K0"/>
<sequence>VSYQKLFPTRAGSHYIHIRFPNGRQFPAPAPGQAQQAVDAVIRAWEETECKQAQTPIQRELIIDANPWLRMTQWAVYLQGIHPCDLRQRARCPSAEISDPVEKAIQTLWWTVDQVVRKSQRTVQHCGVAIRMEAARTQQTELPYRPLLGYMDEDSIMKRVYPWQQVLTFFART</sequence>
<name>A0A1R3R5K0_ASPC5</name>
<organism evidence="1 2">
    <name type="scientific">Aspergillus carbonarius (strain ITEM 5010)</name>
    <dbReference type="NCBI Taxonomy" id="602072"/>
    <lineage>
        <taxon>Eukaryota</taxon>
        <taxon>Fungi</taxon>
        <taxon>Dikarya</taxon>
        <taxon>Ascomycota</taxon>
        <taxon>Pezizomycotina</taxon>
        <taxon>Eurotiomycetes</taxon>
        <taxon>Eurotiomycetidae</taxon>
        <taxon>Eurotiales</taxon>
        <taxon>Aspergillaceae</taxon>
        <taxon>Aspergillus</taxon>
        <taxon>Aspergillus subgen. Circumdati</taxon>
    </lineage>
</organism>
<dbReference type="Proteomes" id="UP000188318">
    <property type="component" value="Unassembled WGS sequence"/>
</dbReference>
<dbReference type="OrthoDB" id="4505768at2759"/>